<keyword evidence="11" id="KW-1185">Reference proteome</keyword>
<feature type="transmembrane region" description="Helical" evidence="9">
    <location>
        <begin position="211"/>
        <end position="237"/>
    </location>
</feature>
<dbReference type="Pfam" id="PF00654">
    <property type="entry name" value="Voltage_CLC"/>
    <property type="match status" value="1"/>
</dbReference>
<keyword evidence="4" id="KW-0677">Repeat</keyword>
<feature type="transmembrane region" description="Helical" evidence="9">
    <location>
        <begin position="541"/>
        <end position="563"/>
    </location>
</feature>
<evidence type="ECO:0000256" key="5">
    <source>
        <dbReference type="ARBA" id="ARBA00022989"/>
    </source>
</evidence>
<dbReference type="EMBL" id="VJMJ01000009">
    <property type="protein sequence ID" value="KAF0744592.1"/>
    <property type="molecule type" value="Genomic_DNA"/>
</dbReference>
<dbReference type="VEuPathDB" id="FungiDB:AeMF1_009470"/>
<dbReference type="GO" id="GO:0016020">
    <property type="term" value="C:membrane"/>
    <property type="evidence" value="ECO:0007669"/>
    <property type="project" value="UniProtKB-SubCell"/>
</dbReference>
<feature type="transmembrane region" description="Helical" evidence="9">
    <location>
        <begin position="512"/>
        <end position="535"/>
    </location>
</feature>
<dbReference type="InterPro" id="IPR046342">
    <property type="entry name" value="CBS_dom_sf"/>
</dbReference>
<dbReference type="InterPro" id="IPR050970">
    <property type="entry name" value="Cl_channel_volt-gated"/>
</dbReference>
<feature type="transmembrane region" description="Helical" evidence="9">
    <location>
        <begin position="451"/>
        <end position="472"/>
    </location>
</feature>
<keyword evidence="8" id="KW-0868">Chloride</keyword>
<dbReference type="GO" id="GO:0005247">
    <property type="term" value="F:voltage-gated chloride channel activity"/>
    <property type="evidence" value="ECO:0007669"/>
    <property type="project" value="TreeGrafter"/>
</dbReference>
<feature type="transmembrane region" description="Helical" evidence="9">
    <location>
        <begin position="243"/>
        <end position="260"/>
    </location>
</feature>
<name>A0A6G0XVS2_9STRA</name>
<sequence>MESNKAAASSVELQINIDARDAEAVDVKMLTSIDSTVSDGQDAAGLTPSTSKSARLLRNPSSHLYDFDSAFDAYRPSISSHLETIGQSSSHDTKWQWNDVVGQQALPYDSDRKGCDLITYTLFRSSWVYLVVLGILSSVLAFLVDEAVVGILHLHVLVTNLGGNWVAEFFLYIGYRVLILLLGVTLTYFICPSAAGSGIPEMRSILGGFVLPHYLSGLALISKCLGLTCALGSGLSIGKEGPFVHLCCIVANQLLRLNIFRDIQRSPDLTHHALSAACAVGVTAAFGTPIGGVLFSIEVTTTYYMTSNYWRAFFSSVVGVIMFRWLNTLSGNDRNLSLFTTDAEFHFDSLETILFLLLAVGCGVLAGVFVRTYAWVHQLRRKHMRLWGSKPFAYAAAVGCFLSVADYSLGSCMLVSNRSLIDDMFLATDLTTSNKTILYERFHASWGAPHLGINLSLLFAVRYLASAISATVAIPNGIFTAAFALGAVLGRLFGEALAFVAPESWVIVPAGYAIVGAASFTAGVTGTFSTAVIVFELTQQFTYMIPVLLSVLVGRAIAGFLSLDMYETIARDKNLPQWPDLTKQSSYSLVASDVMHPVPAHYITRHQTIESLKALVESASDDVLLFPVVDDAASMIFLGVVERDEVEALLHVWSHCLAGTSAPTPISHFTGTDDTLNETPTTRERGLTGQWAMAGLTETQSKELRGRWRVDLVGLELLSLDAESVHVHRDAFASKVILLISVHKTPQLFVTGKGKLIGVIYAQDLVARNDVRINDARATAFGGYDPTHPIALMMDFSRGTPIN</sequence>
<organism evidence="10 11">
    <name type="scientific">Aphanomyces euteiches</name>
    <dbReference type="NCBI Taxonomy" id="100861"/>
    <lineage>
        <taxon>Eukaryota</taxon>
        <taxon>Sar</taxon>
        <taxon>Stramenopiles</taxon>
        <taxon>Oomycota</taxon>
        <taxon>Saprolegniomycetes</taxon>
        <taxon>Saprolegniales</taxon>
        <taxon>Verrucalvaceae</taxon>
        <taxon>Aphanomyces</taxon>
    </lineage>
</organism>
<dbReference type="Gene3D" id="3.10.580.10">
    <property type="entry name" value="CBS-domain"/>
    <property type="match status" value="1"/>
</dbReference>
<dbReference type="InterPro" id="IPR014743">
    <property type="entry name" value="Cl-channel_core"/>
</dbReference>
<gene>
    <name evidence="10" type="ORF">Ae201684_001060</name>
</gene>
<feature type="transmembrane region" description="Helical" evidence="9">
    <location>
        <begin position="309"/>
        <end position="326"/>
    </location>
</feature>
<dbReference type="PANTHER" id="PTHR45720">
    <property type="entry name" value="CHLORIDE CHANNEL PROTEIN 2"/>
    <property type="match status" value="1"/>
</dbReference>
<dbReference type="SUPFAM" id="SSF54631">
    <property type="entry name" value="CBS-domain pair"/>
    <property type="match status" value="1"/>
</dbReference>
<proteinExistence type="predicted"/>
<evidence type="ECO:0000256" key="7">
    <source>
        <dbReference type="ARBA" id="ARBA00023136"/>
    </source>
</evidence>
<feature type="transmembrane region" description="Helical" evidence="9">
    <location>
        <begin position="353"/>
        <end position="374"/>
    </location>
</feature>
<dbReference type="SUPFAM" id="SSF81340">
    <property type="entry name" value="Clc chloride channel"/>
    <property type="match status" value="1"/>
</dbReference>
<comment type="subcellular location">
    <subcellularLocation>
        <location evidence="1">Membrane</location>
        <topology evidence="1">Multi-pass membrane protein</topology>
    </subcellularLocation>
</comment>
<feature type="transmembrane region" description="Helical" evidence="9">
    <location>
        <begin position="127"/>
        <end position="149"/>
    </location>
</feature>
<dbReference type="Gene3D" id="1.10.3080.10">
    <property type="entry name" value="Clc chloride channel"/>
    <property type="match status" value="1"/>
</dbReference>
<feature type="transmembrane region" description="Helical" evidence="9">
    <location>
        <begin position="272"/>
        <end position="297"/>
    </location>
</feature>
<dbReference type="Proteomes" id="UP000481153">
    <property type="component" value="Unassembled WGS sequence"/>
</dbReference>
<evidence type="ECO:0000256" key="8">
    <source>
        <dbReference type="ARBA" id="ARBA00023214"/>
    </source>
</evidence>
<feature type="transmembrane region" description="Helical" evidence="9">
    <location>
        <begin position="478"/>
        <end position="500"/>
    </location>
</feature>
<keyword evidence="7 9" id="KW-0472">Membrane</keyword>
<evidence type="ECO:0008006" key="12">
    <source>
        <dbReference type="Google" id="ProtNLM"/>
    </source>
</evidence>
<dbReference type="AlphaFoldDB" id="A0A6G0XVS2"/>
<keyword evidence="5 9" id="KW-1133">Transmembrane helix</keyword>
<keyword evidence="6" id="KW-0406">Ion transport</keyword>
<comment type="caution">
    <text evidence="10">The sequence shown here is derived from an EMBL/GenBank/DDBJ whole genome shotgun (WGS) entry which is preliminary data.</text>
</comment>
<dbReference type="InterPro" id="IPR001807">
    <property type="entry name" value="ClC"/>
</dbReference>
<keyword evidence="2" id="KW-0813">Transport</keyword>
<dbReference type="PRINTS" id="PR00762">
    <property type="entry name" value="CLCHANNEL"/>
</dbReference>
<accession>A0A6G0XVS2</accession>
<keyword evidence="3 9" id="KW-0812">Transmembrane</keyword>
<feature type="transmembrane region" description="Helical" evidence="9">
    <location>
        <begin position="169"/>
        <end position="190"/>
    </location>
</feature>
<evidence type="ECO:0000256" key="1">
    <source>
        <dbReference type="ARBA" id="ARBA00004141"/>
    </source>
</evidence>
<evidence type="ECO:0000313" key="10">
    <source>
        <dbReference type="EMBL" id="KAF0744592.1"/>
    </source>
</evidence>
<dbReference type="PANTHER" id="PTHR45720:SF10">
    <property type="entry name" value="CHLORIDE CHANNEL PROTEIN 2"/>
    <property type="match status" value="1"/>
</dbReference>
<evidence type="ECO:0000256" key="3">
    <source>
        <dbReference type="ARBA" id="ARBA00022692"/>
    </source>
</evidence>
<evidence type="ECO:0000256" key="2">
    <source>
        <dbReference type="ARBA" id="ARBA00022448"/>
    </source>
</evidence>
<evidence type="ECO:0000313" key="11">
    <source>
        <dbReference type="Proteomes" id="UP000481153"/>
    </source>
</evidence>
<evidence type="ECO:0000256" key="6">
    <source>
        <dbReference type="ARBA" id="ARBA00023065"/>
    </source>
</evidence>
<evidence type="ECO:0000256" key="9">
    <source>
        <dbReference type="SAM" id="Phobius"/>
    </source>
</evidence>
<evidence type="ECO:0000256" key="4">
    <source>
        <dbReference type="ARBA" id="ARBA00022737"/>
    </source>
</evidence>
<protein>
    <recommendedName>
        <fullName evidence="12">Chloride channel protein</fullName>
    </recommendedName>
</protein>
<reference evidence="10 11" key="1">
    <citation type="submission" date="2019-07" db="EMBL/GenBank/DDBJ databases">
        <title>Genomics analysis of Aphanomyces spp. identifies a new class of oomycete effector associated with host adaptation.</title>
        <authorList>
            <person name="Gaulin E."/>
        </authorList>
    </citation>
    <scope>NUCLEOTIDE SEQUENCE [LARGE SCALE GENOMIC DNA]</scope>
    <source>
        <strain evidence="10 11">ATCC 201684</strain>
    </source>
</reference>